<protein>
    <submittedName>
        <fullName evidence="1">5-bromo-4-chloroindolyl phosphate hydrolysis protein</fullName>
    </submittedName>
</protein>
<keyword evidence="2" id="KW-1185">Reference proteome</keyword>
<dbReference type="AlphaFoldDB" id="A0A7W3SUP9"/>
<proteinExistence type="predicted"/>
<reference evidence="1 2" key="1">
    <citation type="submission" date="2020-08" db="EMBL/GenBank/DDBJ databases">
        <title>Genomic Encyclopedia of Type Strains, Phase III (KMG-III): the genomes of soil and plant-associated and newly described type strains.</title>
        <authorList>
            <person name="Whitman W."/>
        </authorList>
    </citation>
    <scope>NUCLEOTIDE SEQUENCE [LARGE SCALE GENOMIC DNA]</scope>
    <source>
        <strain evidence="1 2">CECT 8693</strain>
    </source>
</reference>
<evidence type="ECO:0000313" key="2">
    <source>
        <dbReference type="Proteomes" id="UP000567067"/>
    </source>
</evidence>
<dbReference type="EMBL" id="JACJIP010000019">
    <property type="protein sequence ID" value="MBA9086542.1"/>
    <property type="molecule type" value="Genomic_DNA"/>
</dbReference>
<dbReference type="Proteomes" id="UP000567067">
    <property type="component" value="Unassembled WGS sequence"/>
</dbReference>
<organism evidence="1 2">
    <name type="scientific">Fontibacillus solani</name>
    <dbReference type="NCBI Taxonomy" id="1572857"/>
    <lineage>
        <taxon>Bacteria</taxon>
        <taxon>Bacillati</taxon>
        <taxon>Bacillota</taxon>
        <taxon>Bacilli</taxon>
        <taxon>Bacillales</taxon>
        <taxon>Paenibacillaceae</taxon>
        <taxon>Fontibacillus</taxon>
    </lineage>
</organism>
<evidence type="ECO:0000313" key="1">
    <source>
        <dbReference type="EMBL" id="MBA9086542.1"/>
    </source>
</evidence>
<accession>A0A7W3SUP9</accession>
<dbReference type="RefSeq" id="WP_182536760.1">
    <property type="nucleotide sequence ID" value="NZ_JACJIP010000019.1"/>
</dbReference>
<sequence>MTKQNSLQFAQALAERYIQLKQQSHDDQEALQNLNNLEDAIKSFPYDLETLVREEIKRLEE</sequence>
<name>A0A7W3SUP9_9BACL</name>
<comment type="caution">
    <text evidence="1">The sequence shown here is derived from an EMBL/GenBank/DDBJ whole genome shotgun (WGS) entry which is preliminary data.</text>
</comment>
<gene>
    <name evidence="1" type="ORF">FHR92_003020</name>
</gene>